<keyword evidence="5" id="KW-1185">Reference proteome</keyword>
<dbReference type="PROSITE" id="PS50297">
    <property type="entry name" value="ANK_REP_REGION"/>
    <property type="match status" value="1"/>
</dbReference>
<feature type="compositionally biased region" description="Acidic residues" evidence="4">
    <location>
        <begin position="139"/>
        <end position="168"/>
    </location>
</feature>
<dbReference type="PANTHER" id="PTHR24198:SF165">
    <property type="entry name" value="ANKYRIN REPEAT-CONTAINING PROTEIN-RELATED"/>
    <property type="match status" value="1"/>
</dbReference>
<keyword evidence="2 3" id="KW-0040">ANK repeat</keyword>
<accession>A0A7E4UZD7</accession>
<dbReference type="InterPro" id="IPR036770">
    <property type="entry name" value="Ankyrin_rpt-contain_sf"/>
</dbReference>
<proteinExistence type="predicted"/>
<dbReference type="Gene3D" id="1.25.40.20">
    <property type="entry name" value="Ankyrin repeat-containing domain"/>
    <property type="match status" value="1"/>
</dbReference>
<feature type="compositionally biased region" description="Basic residues" evidence="4">
    <location>
        <begin position="1"/>
        <end position="12"/>
    </location>
</feature>
<evidence type="ECO:0000313" key="6">
    <source>
        <dbReference type="WBParaSite" id="Pan_g14383.t1"/>
    </source>
</evidence>
<reference evidence="6" key="2">
    <citation type="submission" date="2020-10" db="UniProtKB">
        <authorList>
            <consortium name="WormBaseParasite"/>
        </authorList>
    </citation>
    <scope>IDENTIFICATION</scope>
</reference>
<sequence length="823" mass="91269">MPPKRASKRGRPSGKSVPKAPATRQGGAVEPPSTSSIRRLVLRNRTVTVKNSKPKKPAAKAKGASKPVKKVQADLPPPSRNVDTSGSGRSAGFVQPARIAATAPPALPKPKPSIMASDKKKKPCVAEDAPVEPVFDNPQLEDDPSSAEEDADDVDVLDQDDDDREDSPEVGPDGEILVLMNKHFEFLRNVDLNKLFPQGFAGVIDACKGLRAEDIERELNLAAKTVEELYAMAENLEVLKVFATFLMNTLDERDLNAKNVHGWTLLHRLAQTHCNEEHALCAVISLCVNQGKCDVSIRDNQGRTPLHLAVIAGNECAVKTFIELLSPVNTFDTYSKSPLISAIDTGKVDFVRRLLFSGAGYARVDPHLVTLGEGVSEEIRNLVISHRDRLCDAMDVARSHIFPQATKGLKGTLHATMVISPIFEKDVINYSFNLNILPPAMNMPNNYLLFEVAVLEMDVAKDEIKVRMWQQSPVKNIIFNHEEPVFMHKTQNYISMPKLVAGINKVKIELSNQTYQGTRYCIITRLAHVFMLGYHPPNRTNPTVDNLLPLAMGNPPDGQAKRMAPPAIVQLADALRPRYYQDPIVLPPPPPQPPVQPIRRIVAPETRPVHTLNVANRIRPIGANQRLATPRRILPLPPTKRSVTRMVFTPRMPTQSQTAPRYVTIRRQLPPNVVIRPNAPPPILRQQAPPQPRLFPPRMIRADGRLPCGLRSLPPNVIQRRPPLATQLRSMAVEHQNLIPPPRQMFPGSNFVMVTTPIRTTVTTPMARHRSMSPQPGPSTATAPTVAPYHPLHFQPQSRQRQLPSTPGPESKPNPLLWRSSRF</sequence>
<evidence type="ECO:0000256" key="2">
    <source>
        <dbReference type="ARBA" id="ARBA00023043"/>
    </source>
</evidence>
<keyword evidence="1" id="KW-0677">Repeat</keyword>
<feature type="repeat" description="ANK" evidence="3">
    <location>
        <begin position="301"/>
        <end position="333"/>
    </location>
</feature>
<evidence type="ECO:0000313" key="5">
    <source>
        <dbReference type="Proteomes" id="UP000492821"/>
    </source>
</evidence>
<dbReference type="SUPFAM" id="SSF48403">
    <property type="entry name" value="Ankyrin repeat"/>
    <property type="match status" value="1"/>
</dbReference>
<dbReference type="WBParaSite" id="Pan_g14383.t1">
    <property type="protein sequence ID" value="Pan_g14383.t1"/>
    <property type="gene ID" value="Pan_g14383"/>
</dbReference>
<evidence type="ECO:0000256" key="1">
    <source>
        <dbReference type="ARBA" id="ARBA00022737"/>
    </source>
</evidence>
<evidence type="ECO:0000256" key="3">
    <source>
        <dbReference type="PROSITE-ProRule" id="PRU00023"/>
    </source>
</evidence>
<evidence type="ECO:0000256" key="4">
    <source>
        <dbReference type="SAM" id="MobiDB-lite"/>
    </source>
</evidence>
<feature type="compositionally biased region" description="Polar residues" evidence="4">
    <location>
        <begin position="772"/>
        <end position="783"/>
    </location>
</feature>
<feature type="compositionally biased region" description="Polar residues" evidence="4">
    <location>
        <begin position="795"/>
        <end position="805"/>
    </location>
</feature>
<dbReference type="PROSITE" id="PS50088">
    <property type="entry name" value="ANK_REPEAT"/>
    <property type="match status" value="1"/>
</dbReference>
<organism evidence="5 6">
    <name type="scientific">Panagrellus redivivus</name>
    <name type="common">Microworm</name>
    <dbReference type="NCBI Taxonomy" id="6233"/>
    <lineage>
        <taxon>Eukaryota</taxon>
        <taxon>Metazoa</taxon>
        <taxon>Ecdysozoa</taxon>
        <taxon>Nematoda</taxon>
        <taxon>Chromadorea</taxon>
        <taxon>Rhabditida</taxon>
        <taxon>Tylenchina</taxon>
        <taxon>Panagrolaimomorpha</taxon>
        <taxon>Panagrolaimoidea</taxon>
        <taxon>Panagrolaimidae</taxon>
        <taxon>Panagrellus</taxon>
    </lineage>
</organism>
<reference evidence="5" key="1">
    <citation type="journal article" date="2013" name="Genetics">
        <title>The draft genome and transcriptome of Panagrellus redivivus are shaped by the harsh demands of a free-living lifestyle.</title>
        <authorList>
            <person name="Srinivasan J."/>
            <person name="Dillman A.R."/>
            <person name="Macchietto M.G."/>
            <person name="Heikkinen L."/>
            <person name="Lakso M."/>
            <person name="Fracchia K.M."/>
            <person name="Antoshechkin I."/>
            <person name="Mortazavi A."/>
            <person name="Wong G."/>
            <person name="Sternberg P.W."/>
        </authorList>
    </citation>
    <scope>NUCLEOTIDE SEQUENCE [LARGE SCALE GENOMIC DNA]</scope>
    <source>
        <strain evidence="5">MT8872</strain>
    </source>
</reference>
<dbReference type="PANTHER" id="PTHR24198">
    <property type="entry name" value="ANKYRIN REPEAT AND PROTEIN KINASE DOMAIN-CONTAINING PROTEIN"/>
    <property type="match status" value="1"/>
</dbReference>
<dbReference type="Proteomes" id="UP000492821">
    <property type="component" value="Unassembled WGS sequence"/>
</dbReference>
<dbReference type="SMART" id="SM00248">
    <property type="entry name" value="ANK"/>
    <property type="match status" value="3"/>
</dbReference>
<feature type="region of interest" description="Disordered" evidence="4">
    <location>
        <begin position="1"/>
        <end position="174"/>
    </location>
</feature>
<dbReference type="Pfam" id="PF12796">
    <property type="entry name" value="Ank_2"/>
    <property type="match status" value="1"/>
</dbReference>
<protein>
    <submittedName>
        <fullName evidence="6">ANK_REP_REGION domain-containing protein</fullName>
    </submittedName>
</protein>
<name>A0A7E4UZD7_PANRE</name>
<feature type="region of interest" description="Disordered" evidence="4">
    <location>
        <begin position="765"/>
        <end position="823"/>
    </location>
</feature>
<dbReference type="AlphaFoldDB" id="A0A7E4UZD7"/>
<dbReference type="InterPro" id="IPR002110">
    <property type="entry name" value="Ankyrin_rpt"/>
</dbReference>